<evidence type="ECO:0000256" key="2">
    <source>
        <dbReference type="ARBA" id="ARBA00022679"/>
    </source>
</evidence>
<reference evidence="3 4" key="1">
    <citation type="journal article" date="2022" name="G3 (Bethesda)">
        <title>Whole-genome sequence and methylome profiling of the almond [Prunus dulcis (Mill.) D.A. Webb] cultivar 'Nonpareil'.</title>
        <authorList>
            <person name="D'Amico-Willman K.M."/>
            <person name="Ouma W.Z."/>
            <person name="Meulia T."/>
            <person name="Sideli G.M."/>
            <person name="Gradziel T.M."/>
            <person name="Fresnedo-Ramirez J."/>
        </authorList>
    </citation>
    <scope>NUCLEOTIDE SEQUENCE [LARGE SCALE GENOMIC DNA]</scope>
    <source>
        <strain evidence="3">Clone GOH B32 T37-40</strain>
    </source>
</reference>
<dbReference type="Pfam" id="PF00201">
    <property type="entry name" value="UDPGT"/>
    <property type="match status" value="1"/>
</dbReference>
<dbReference type="Gene3D" id="3.40.50.2000">
    <property type="entry name" value="Glycogen Phosphorylase B"/>
    <property type="match status" value="1"/>
</dbReference>
<dbReference type="AlphaFoldDB" id="A0AAD5F7C2"/>
<organism evidence="3 4">
    <name type="scientific">Prunus dulcis</name>
    <name type="common">Almond</name>
    <name type="synonym">Amygdalus dulcis</name>
    <dbReference type="NCBI Taxonomy" id="3755"/>
    <lineage>
        <taxon>Eukaryota</taxon>
        <taxon>Viridiplantae</taxon>
        <taxon>Streptophyta</taxon>
        <taxon>Embryophyta</taxon>
        <taxon>Tracheophyta</taxon>
        <taxon>Spermatophyta</taxon>
        <taxon>Magnoliopsida</taxon>
        <taxon>eudicotyledons</taxon>
        <taxon>Gunneridae</taxon>
        <taxon>Pentapetalae</taxon>
        <taxon>rosids</taxon>
        <taxon>fabids</taxon>
        <taxon>Rosales</taxon>
        <taxon>Rosaceae</taxon>
        <taxon>Amygdaloideae</taxon>
        <taxon>Amygdaleae</taxon>
        <taxon>Prunus</taxon>
    </lineage>
</organism>
<evidence type="ECO:0000313" key="3">
    <source>
        <dbReference type="EMBL" id="KAI5356056.1"/>
    </source>
</evidence>
<dbReference type="EMBL" id="JAJFAZ020000001">
    <property type="protein sequence ID" value="KAI5356056.1"/>
    <property type="molecule type" value="Genomic_DNA"/>
</dbReference>
<accession>A0AAD5F7C2</accession>
<dbReference type="CDD" id="cd03784">
    <property type="entry name" value="GT1_Gtf-like"/>
    <property type="match status" value="1"/>
</dbReference>
<keyword evidence="1" id="KW-0328">Glycosyltransferase</keyword>
<proteinExistence type="predicted"/>
<keyword evidence="4" id="KW-1185">Reference proteome</keyword>
<gene>
    <name evidence="3" type="ORF">L3X38_008951</name>
</gene>
<comment type="caution">
    <text evidence="3">The sequence shown here is derived from an EMBL/GenBank/DDBJ whole genome shotgun (WGS) entry which is preliminary data.</text>
</comment>
<dbReference type="InterPro" id="IPR050481">
    <property type="entry name" value="UDP-glycosyltransf_plant"/>
</dbReference>
<evidence type="ECO:0000313" key="4">
    <source>
        <dbReference type="Proteomes" id="UP001054821"/>
    </source>
</evidence>
<name>A0AAD5F7C2_PRUDU</name>
<evidence type="ECO:0000256" key="1">
    <source>
        <dbReference type="ARBA" id="ARBA00022676"/>
    </source>
</evidence>
<dbReference type="Proteomes" id="UP001054821">
    <property type="component" value="Chromosome 1"/>
</dbReference>
<dbReference type="PANTHER" id="PTHR48048">
    <property type="entry name" value="GLYCOSYLTRANSFERASE"/>
    <property type="match status" value="1"/>
</dbReference>
<dbReference type="PANTHER" id="PTHR48048:SF20">
    <property type="entry name" value="GLYCOSYLTRANSFERASE"/>
    <property type="match status" value="1"/>
</dbReference>
<protein>
    <recommendedName>
        <fullName evidence="5">UDP-glucosyl transferase 88A1</fullName>
    </recommendedName>
</protein>
<evidence type="ECO:0008006" key="5">
    <source>
        <dbReference type="Google" id="ProtNLM"/>
    </source>
</evidence>
<dbReference type="SUPFAM" id="SSF53756">
    <property type="entry name" value="UDP-Glycosyltransferase/glycogen phosphorylase"/>
    <property type="match status" value="1"/>
</dbReference>
<sequence>MADGLEKSGQRFLWVVKKPPLDEKTKQVHGVHDFDLEGLLPEGFLERTKDRGLVVKSWAPQVAVLKKESVGGFVTHCGWNSVLEAVIAGMSMVAWPLYAEQHMNRSVLVKEMEMAIAVEQREEDGFVFGDELERRVRELMESEKGRELRERSPKMGEMALAAWGESGSSTRNLVNFVNSIT</sequence>
<dbReference type="FunFam" id="3.40.50.2000:FF:000426">
    <property type="entry name" value="Glycosyltransferase"/>
    <property type="match status" value="1"/>
</dbReference>
<dbReference type="GO" id="GO:0035251">
    <property type="term" value="F:UDP-glucosyltransferase activity"/>
    <property type="evidence" value="ECO:0007669"/>
    <property type="project" value="InterPro"/>
</dbReference>
<keyword evidence="2" id="KW-0808">Transferase</keyword>
<dbReference type="InterPro" id="IPR002213">
    <property type="entry name" value="UDP_glucos_trans"/>
</dbReference>